<sequence length="155" mass="17937">MNLPKQIATHFRTLYTGGNWTDVNLKDSLEGVTWQQATTSIFNCNTIAALIYHMNYYVRLQTKVLQGQPLDGSDKYAFDVPPIKSTEDWEKLKNGVFSDAETFATLIEQLPEEKLDEIFHDERYGNYYRNLHGVNEHSHYHLGQIVLLKKIMAQV</sequence>
<dbReference type="RefSeq" id="WP_081203830.1">
    <property type="nucleotide sequence ID" value="NZ_FOCZ01000007.1"/>
</dbReference>
<dbReference type="STRING" id="354355.SAMN05660816_04119"/>
<dbReference type="EMBL" id="LVXG01000067">
    <property type="protein sequence ID" value="OQP40848.1"/>
    <property type="molecule type" value="Genomic_DNA"/>
</dbReference>
<reference evidence="3" key="1">
    <citation type="submission" date="2016-04" db="EMBL/GenBank/DDBJ databases">
        <authorList>
            <person name="Chen L."/>
            <person name="Zhuang W."/>
            <person name="Wang G."/>
        </authorList>
    </citation>
    <scope>NUCLEOTIDE SEQUENCE [LARGE SCALE GENOMIC DNA]</scope>
    <source>
        <strain evidence="3">17621</strain>
    </source>
</reference>
<dbReference type="SUPFAM" id="SSF109854">
    <property type="entry name" value="DinB/YfiT-like putative metalloenzymes"/>
    <property type="match status" value="1"/>
</dbReference>
<proteinExistence type="predicted"/>
<dbReference type="Gene3D" id="1.20.120.450">
    <property type="entry name" value="dinb family like domain"/>
    <property type="match status" value="1"/>
</dbReference>
<organism evidence="2 3">
    <name type="scientific">Niastella yeongjuensis</name>
    <dbReference type="NCBI Taxonomy" id="354355"/>
    <lineage>
        <taxon>Bacteria</taxon>
        <taxon>Pseudomonadati</taxon>
        <taxon>Bacteroidota</taxon>
        <taxon>Chitinophagia</taxon>
        <taxon>Chitinophagales</taxon>
        <taxon>Chitinophagaceae</taxon>
        <taxon>Niastella</taxon>
    </lineage>
</organism>
<gene>
    <name evidence="2" type="ORF">A4H97_14665</name>
</gene>
<dbReference type="Pfam" id="PF12867">
    <property type="entry name" value="DinB_2"/>
    <property type="match status" value="1"/>
</dbReference>
<comment type="caution">
    <text evidence="2">The sequence shown here is derived from an EMBL/GenBank/DDBJ whole genome shotgun (WGS) entry which is preliminary data.</text>
</comment>
<dbReference type="OrthoDB" id="9814103at2"/>
<dbReference type="InterPro" id="IPR024775">
    <property type="entry name" value="DinB-like"/>
</dbReference>
<dbReference type="Proteomes" id="UP000192610">
    <property type="component" value="Unassembled WGS sequence"/>
</dbReference>
<dbReference type="AlphaFoldDB" id="A0A1V9E415"/>
<evidence type="ECO:0000313" key="3">
    <source>
        <dbReference type="Proteomes" id="UP000192610"/>
    </source>
</evidence>
<accession>A0A1V9E415</accession>
<dbReference type="InterPro" id="IPR034660">
    <property type="entry name" value="DinB/YfiT-like"/>
</dbReference>
<evidence type="ECO:0000313" key="2">
    <source>
        <dbReference type="EMBL" id="OQP40848.1"/>
    </source>
</evidence>
<protein>
    <submittedName>
        <fullName evidence="2">DUF1572 domain-containing protein</fullName>
    </submittedName>
</protein>
<name>A0A1V9E415_9BACT</name>
<keyword evidence="3" id="KW-1185">Reference proteome</keyword>
<evidence type="ECO:0000259" key="1">
    <source>
        <dbReference type="Pfam" id="PF12867"/>
    </source>
</evidence>
<feature type="domain" description="DinB-like" evidence="1">
    <location>
        <begin position="33"/>
        <end position="145"/>
    </location>
</feature>